<name>Q1EC74_DROME</name>
<sequence length="89" mass="10276">MMSSPSCVHIMSCINILNRSETESESDSETTFPTFKEEQRPRGKWENDLHAMCEFSLFRSRFHTRAVSFAAARSKLNGARMWAWQIGNT</sequence>
<organism evidence="2">
    <name type="scientific">Drosophila melanogaster</name>
    <name type="common">Fruit fly</name>
    <dbReference type="NCBI Taxonomy" id="7227"/>
    <lineage>
        <taxon>Eukaryota</taxon>
        <taxon>Metazoa</taxon>
        <taxon>Ecdysozoa</taxon>
        <taxon>Arthropoda</taxon>
        <taxon>Hexapoda</taxon>
        <taxon>Insecta</taxon>
        <taxon>Pterygota</taxon>
        <taxon>Neoptera</taxon>
        <taxon>Endopterygota</taxon>
        <taxon>Diptera</taxon>
        <taxon>Brachycera</taxon>
        <taxon>Muscomorpha</taxon>
        <taxon>Ephydroidea</taxon>
        <taxon>Drosophilidae</taxon>
        <taxon>Drosophila</taxon>
        <taxon>Sophophora</taxon>
    </lineage>
</organism>
<dbReference type="AlphaFoldDB" id="Q1EC74"/>
<evidence type="ECO:0000313" key="2">
    <source>
        <dbReference type="EMBL" id="ABF85760.1"/>
    </source>
</evidence>
<evidence type="ECO:0000256" key="1">
    <source>
        <dbReference type="SAM" id="MobiDB-lite"/>
    </source>
</evidence>
<proteinExistence type="evidence at transcript level"/>
<dbReference type="EMBL" id="BT025860">
    <property type="protein sequence ID" value="ABF85760.1"/>
    <property type="molecule type" value="mRNA"/>
</dbReference>
<reference evidence="2" key="1">
    <citation type="submission" date="2006-06" db="EMBL/GenBank/DDBJ databases">
        <authorList>
            <person name="Stapleton M."/>
            <person name="Carlson J."/>
            <person name="Chavez C."/>
            <person name="Frise E."/>
            <person name="George R."/>
            <person name="Pacleb J."/>
            <person name="Park S."/>
            <person name="Wan K."/>
            <person name="Yu C."/>
            <person name="Celniker S."/>
        </authorList>
    </citation>
    <scope>NUCLEOTIDE SEQUENCE</scope>
</reference>
<protein>
    <submittedName>
        <fullName evidence="2">IP15888p</fullName>
    </submittedName>
</protein>
<accession>Q1EC74</accession>
<feature type="region of interest" description="Disordered" evidence="1">
    <location>
        <begin position="20"/>
        <end position="39"/>
    </location>
</feature>